<dbReference type="EMBL" id="CAKKNE010000003">
    <property type="protein sequence ID" value="CAH0371041.1"/>
    <property type="molecule type" value="Genomic_DNA"/>
</dbReference>
<keyword evidence="1" id="KW-0732">Signal</keyword>
<keyword evidence="3" id="KW-1185">Reference proteome</keyword>
<dbReference type="AlphaFoldDB" id="A0A8J2SN39"/>
<comment type="caution">
    <text evidence="2">The sequence shown here is derived from an EMBL/GenBank/DDBJ whole genome shotgun (WGS) entry which is preliminary data.</text>
</comment>
<name>A0A8J2SN39_9STRA</name>
<proteinExistence type="predicted"/>
<gene>
    <name evidence="2" type="ORF">PECAL_3P09600</name>
</gene>
<evidence type="ECO:0000313" key="3">
    <source>
        <dbReference type="Proteomes" id="UP000789595"/>
    </source>
</evidence>
<dbReference type="Proteomes" id="UP000789595">
    <property type="component" value="Unassembled WGS sequence"/>
</dbReference>
<dbReference type="OrthoDB" id="190552at2759"/>
<feature type="chain" id="PRO_5035250598" description="Zeta toxin domain-containing protein" evidence="1">
    <location>
        <begin position="20"/>
        <end position="420"/>
    </location>
</feature>
<protein>
    <recommendedName>
        <fullName evidence="4">Zeta toxin domain-containing protein</fullName>
    </recommendedName>
</protein>
<evidence type="ECO:0000313" key="2">
    <source>
        <dbReference type="EMBL" id="CAH0371041.1"/>
    </source>
</evidence>
<reference evidence="2" key="1">
    <citation type="submission" date="2021-11" db="EMBL/GenBank/DDBJ databases">
        <authorList>
            <consortium name="Genoscope - CEA"/>
            <person name="William W."/>
        </authorList>
    </citation>
    <scope>NUCLEOTIDE SEQUENCE</scope>
</reference>
<accession>A0A8J2SN39</accession>
<evidence type="ECO:0000256" key="1">
    <source>
        <dbReference type="SAM" id="SignalP"/>
    </source>
</evidence>
<evidence type="ECO:0008006" key="4">
    <source>
        <dbReference type="Google" id="ProtNLM"/>
    </source>
</evidence>
<sequence>MRLVLGCVALAAALAPTRPNCRRRRPVMATDDDTAIEDNAPMTEAEAIKHFATMQQAADDRAFFTDGELASVTTALERLGLDHDRSAGLKEVLGRSAHLDYKRWHMTRATATSLANELPPVSDIEFANAFKRVLEGGNWAPASIYAAAKQSKNDRDRPWVVLVTGLNGVRKTTAIYEPWFEAALAEAIVGPDGSRGAPKRVQLPTGSNSFFRQLDFVVATVALTQFEKLYAIKDVSEYAKAKAAIFARYRTTSEMVGALLVEEASRINANVLVETSGRDVGMFSYIDHFFDDDSYRKLALNFEIDDIAFAEASVDRRMAGEMERGREAVESGDAGRVVDANQGGPYGSAVLAGVQAASRETWRRILDDEADGVGASWYKAAFRITPRADEPWTLAADCDDATAFEFTPLRRRADPEGRNF</sequence>
<feature type="signal peptide" evidence="1">
    <location>
        <begin position="1"/>
        <end position="19"/>
    </location>
</feature>
<organism evidence="2 3">
    <name type="scientific">Pelagomonas calceolata</name>
    <dbReference type="NCBI Taxonomy" id="35677"/>
    <lineage>
        <taxon>Eukaryota</taxon>
        <taxon>Sar</taxon>
        <taxon>Stramenopiles</taxon>
        <taxon>Ochrophyta</taxon>
        <taxon>Pelagophyceae</taxon>
        <taxon>Pelagomonadales</taxon>
        <taxon>Pelagomonadaceae</taxon>
        <taxon>Pelagomonas</taxon>
    </lineage>
</organism>